<gene>
    <name evidence="2" type="ORF">FHX81_3560</name>
</gene>
<organism evidence="2 3">
    <name type="scientific">Saccharothrix saharensis</name>
    <dbReference type="NCBI Taxonomy" id="571190"/>
    <lineage>
        <taxon>Bacteria</taxon>
        <taxon>Bacillati</taxon>
        <taxon>Actinomycetota</taxon>
        <taxon>Actinomycetes</taxon>
        <taxon>Pseudonocardiales</taxon>
        <taxon>Pseudonocardiaceae</taxon>
        <taxon>Saccharothrix</taxon>
    </lineage>
</organism>
<evidence type="ECO:0000313" key="2">
    <source>
        <dbReference type="EMBL" id="TQM81198.1"/>
    </source>
</evidence>
<feature type="transmembrane region" description="Helical" evidence="1">
    <location>
        <begin position="76"/>
        <end position="98"/>
    </location>
</feature>
<name>A0A543JEB7_9PSEU</name>
<keyword evidence="1" id="KW-0812">Transmembrane</keyword>
<dbReference type="RefSeq" id="WP_211363502.1">
    <property type="nucleotide sequence ID" value="NZ_VFPP01000001.1"/>
</dbReference>
<feature type="transmembrane region" description="Helical" evidence="1">
    <location>
        <begin position="39"/>
        <end position="64"/>
    </location>
</feature>
<proteinExistence type="predicted"/>
<dbReference type="EMBL" id="VFPP01000001">
    <property type="protein sequence ID" value="TQM81198.1"/>
    <property type="molecule type" value="Genomic_DNA"/>
</dbReference>
<feature type="transmembrane region" description="Helical" evidence="1">
    <location>
        <begin position="12"/>
        <end position="32"/>
    </location>
</feature>
<keyword evidence="3" id="KW-1185">Reference proteome</keyword>
<reference evidence="2 3" key="1">
    <citation type="submission" date="2019-06" db="EMBL/GenBank/DDBJ databases">
        <title>Sequencing the genomes of 1000 actinobacteria strains.</title>
        <authorList>
            <person name="Klenk H.-P."/>
        </authorList>
    </citation>
    <scope>NUCLEOTIDE SEQUENCE [LARGE SCALE GENOMIC DNA]</scope>
    <source>
        <strain evidence="2 3">DSM 45456</strain>
    </source>
</reference>
<evidence type="ECO:0000256" key="1">
    <source>
        <dbReference type="SAM" id="Phobius"/>
    </source>
</evidence>
<feature type="transmembrane region" description="Helical" evidence="1">
    <location>
        <begin position="119"/>
        <end position="136"/>
    </location>
</feature>
<accession>A0A543JEB7</accession>
<sequence>MRVELGAGWPAWVLRASIAVVAAAVAGVLALNGVEWPALAVYGGLVVVAAAIPASAAVALIIGYPAAAMVFTGDEPAWPGVFALIVLLHLLHVLSAYAAVVPAGSRVHLDALRAPAKRFAAVQLCVLALAGVVLLLPDGRTDEAVEVVGLACVVGLVVGVVLLLRRKG</sequence>
<keyword evidence="1" id="KW-1133">Transmembrane helix</keyword>
<feature type="transmembrane region" description="Helical" evidence="1">
    <location>
        <begin position="148"/>
        <end position="164"/>
    </location>
</feature>
<evidence type="ECO:0000313" key="3">
    <source>
        <dbReference type="Proteomes" id="UP000316628"/>
    </source>
</evidence>
<keyword evidence="1" id="KW-0472">Membrane</keyword>
<comment type="caution">
    <text evidence="2">The sequence shown here is derived from an EMBL/GenBank/DDBJ whole genome shotgun (WGS) entry which is preliminary data.</text>
</comment>
<protein>
    <submittedName>
        <fullName evidence="2">Uncharacterized protein</fullName>
    </submittedName>
</protein>
<dbReference type="AlphaFoldDB" id="A0A543JEB7"/>
<dbReference type="Proteomes" id="UP000316628">
    <property type="component" value="Unassembled WGS sequence"/>
</dbReference>